<dbReference type="AlphaFoldDB" id="A0A7W9SZE5"/>
<dbReference type="GO" id="GO:0033104">
    <property type="term" value="C:type VI protein secretion system complex"/>
    <property type="evidence" value="ECO:0007669"/>
    <property type="project" value="InterPro"/>
</dbReference>
<name>A0A7W9SZE5_9BACT</name>
<dbReference type="RefSeq" id="WP_183401830.1">
    <property type="nucleotide sequence ID" value="NZ_JACHGG010000001.1"/>
</dbReference>
<dbReference type="InterPro" id="IPR041408">
    <property type="entry name" value="Hcp_Tssd"/>
</dbReference>
<dbReference type="CDD" id="cd20733">
    <property type="entry name" value="PoNe_PAAR-like"/>
    <property type="match status" value="1"/>
</dbReference>
<gene>
    <name evidence="1" type="ORF">HNQ93_000819</name>
</gene>
<protein>
    <submittedName>
        <fullName evidence="1">Uncharacterized protein</fullName>
    </submittedName>
</protein>
<evidence type="ECO:0000313" key="2">
    <source>
        <dbReference type="Proteomes" id="UP000532746"/>
    </source>
</evidence>
<keyword evidence="2" id="KW-1185">Reference proteome</keyword>
<proteinExistence type="predicted"/>
<comment type="caution">
    <text evidence="1">The sequence shown here is derived from an EMBL/GenBank/DDBJ whole genome shotgun (WGS) entry which is preliminary data.</text>
</comment>
<dbReference type="EMBL" id="JACHGG010000001">
    <property type="protein sequence ID" value="MBB6057989.1"/>
    <property type="molecule type" value="Genomic_DNA"/>
</dbReference>
<accession>A0A7W9SZE5</accession>
<dbReference type="Pfam" id="PF17642">
    <property type="entry name" value="TssD"/>
    <property type="match status" value="1"/>
</dbReference>
<dbReference type="Proteomes" id="UP000532746">
    <property type="component" value="Unassembled WGS sequence"/>
</dbReference>
<sequence length="314" mass="34560">MAATPELVSWIFNGRTYKVLEGHYGFHQGIDYVGRPSTTVRPQVVTLTLDASDEDARLSSYMLDPYQRASSHLEQYRPDGSRLHRLHIQAAHCVGLRSYFAPGDPAGWPGETITLRLTAAALTLDGMTIESHSVLPWQAPEEVRRRARILGDETNLAAARAVAKPTGQLAKVQAPTLSNVPRLTDNSEKGVYGEHISDTYMRGQGHTKLNDGGLVTPPPPGGTARGNGIDGVWKHGNPPPDYIITEAKYGKSRLGMTQDGRQMSDTWIVGSKRLTKAVGEDEAFEIERAIRLRRVEKRLHHVDATGQLTETILL</sequence>
<reference evidence="1 2" key="1">
    <citation type="submission" date="2020-08" db="EMBL/GenBank/DDBJ databases">
        <title>Genomic Encyclopedia of Type Strains, Phase IV (KMG-IV): sequencing the most valuable type-strain genomes for metagenomic binning, comparative biology and taxonomic classification.</title>
        <authorList>
            <person name="Goeker M."/>
        </authorList>
    </citation>
    <scope>NUCLEOTIDE SEQUENCE [LARGE SCALE GENOMIC DNA]</scope>
    <source>
        <strain evidence="1 2">DSM 26718</strain>
    </source>
</reference>
<organism evidence="1 2">
    <name type="scientific">Hymenobacter luteus</name>
    <dbReference type="NCBI Taxonomy" id="1411122"/>
    <lineage>
        <taxon>Bacteria</taxon>
        <taxon>Pseudomonadati</taxon>
        <taxon>Bacteroidota</taxon>
        <taxon>Cytophagia</taxon>
        <taxon>Cytophagales</taxon>
        <taxon>Hymenobacteraceae</taxon>
        <taxon>Hymenobacter</taxon>
    </lineage>
</organism>
<evidence type="ECO:0000313" key="1">
    <source>
        <dbReference type="EMBL" id="MBB6057989.1"/>
    </source>
</evidence>